<evidence type="ECO:0000313" key="4">
    <source>
        <dbReference type="Proteomes" id="UP000562492"/>
    </source>
</evidence>
<name>A0ABR6RHM8_9BURK</name>
<organism evidence="3 4">
    <name type="scientific">Comamonas odontotermitis</name>
    <dbReference type="NCBI Taxonomy" id="379895"/>
    <lineage>
        <taxon>Bacteria</taxon>
        <taxon>Pseudomonadati</taxon>
        <taxon>Pseudomonadota</taxon>
        <taxon>Betaproteobacteria</taxon>
        <taxon>Burkholderiales</taxon>
        <taxon>Comamonadaceae</taxon>
        <taxon>Comamonas</taxon>
    </lineage>
</organism>
<evidence type="ECO:0000256" key="1">
    <source>
        <dbReference type="ARBA" id="ARBA00005953"/>
    </source>
</evidence>
<keyword evidence="4" id="KW-1185">Reference proteome</keyword>
<dbReference type="PANTHER" id="PTHR31793">
    <property type="entry name" value="4-HYDROXYBENZOYL-COA THIOESTERASE FAMILY MEMBER"/>
    <property type="match status" value="1"/>
</dbReference>
<dbReference type="Pfam" id="PF13279">
    <property type="entry name" value="4HBT_2"/>
    <property type="match status" value="1"/>
</dbReference>
<dbReference type="GO" id="GO:0016787">
    <property type="term" value="F:hydrolase activity"/>
    <property type="evidence" value="ECO:0007669"/>
    <property type="project" value="UniProtKB-KW"/>
</dbReference>
<comment type="caution">
    <text evidence="3">The sequence shown here is derived from an EMBL/GenBank/DDBJ whole genome shotgun (WGS) entry which is preliminary data.</text>
</comment>
<accession>A0ABR6RHM8</accession>
<gene>
    <name evidence="3" type="ORF">HNP33_002761</name>
</gene>
<protein>
    <submittedName>
        <fullName evidence="3">Acyl-CoA thioester hydrolase</fullName>
        <ecNumber evidence="3">3.1.2.-</ecNumber>
    </submittedName>
</protein>
<dbReference type="EMBL" id="JACHKZ010000017">
    <property type="protein sequence ID" value="MBB6578675.1"/>
    <property type="molecule type" value="Genomic_DNA"/>
</dbReference>
<dbReference type="CDD" id="cd00586">
    <property type="entry name" value="4HBT"/>
    <property type="match status" value="1"/>
</dbReference>
<sequence>MNTFLNGHAMSDTPANAAPQRPQPQLRGAFAHFQRVTTRWSDNDVYGHVNNVVYYSWFDAAVNRYLIAQGALDIHASETIGLVIETHCNYFAPVAFPQDVDVGIRVAQVGRSSVRYEVGIFVAGEEASAACGHFVHVYVDRGERRPVALPAALRRAVTAIQRQG</sequence>
<dbReference type="InterPro" id="IPR029069">
    <property type="entry name" value="HotDog_dom_sf"/>
</dbReference>
<reference evidence="3 4" key="1">
    <citation type="submission" date="2020-08" db="EMBL/GenBank/DDBJ databases">
        <title>Functional genomics of gut bacteria from endangered species of beetles.</title>
        <authorList>
            <person name="Carlos-Shanley C."/>
        </authorList>
    </citation>
    <scope>NUCLEOTIDE SEQUENCE [LARGE SCALE GENOMIC DNA]</scope>
    <source>
        <strain evidence="3 4">S00124</strain>
    </source>
</reference>
<dbReference type="SUPFAM" id="SSF54637">
    <property type="entry name" value="Thioesterase/thiol ester dehydrase-isomerase"/>
    <property type="match status" value="1"/>
</dbReference>
<dbReference type="EC" id="3.1.2.-" evidence="3"/>
<comment type="similarity">
    <text evidence="1">Belongs to the 4-hydroxybenzoyl-CoA thioesterase family.</text>
</comment>
<dbReference type="PANTHER" id="PTHR31793:SF27">
    <property type="entry name" value="NOVEL THIOESTERASE SUPERFAMILY DOMAIN AND SAPOSIN A-TYPE DOMAIN CONTAINING PROTEIN (0610012H03RIK)"/>
    <property type="match status" value="1"/>
</dbReference>
<proteinExistence type="inferred from homology"/>
<dbReference type="Proteomes" id="UP000562492">
    <property type="component" value="Unassembled WGS sequence"/>
</dbReference>
<keyword evidence="2 3" id="KW-0378">Hydrolase</keyword>
<evidence type="ECO:0000256" key="2">
    <source>
        <dbReference type="ARBA" id="ARBA00022801"/>
    </source>
</evidence>
<dbReference type="Gene3D" id="3.10.129.10">
    <property type="entry name" value="Hotdog Thioesterase"/>
    <property type="match status" value="1"/>
</dbReference>
<dbReference type="InterPro" id="IPR050563">
    <property type="entry name" value="4-hydroxybenzoyl-CoA_TE"/>
</dbReference>
<evidence type="ECO:0000313" key="3">
    <source>
        <dbReference type="EMBL" id="MBB6578675.1"/>
    </source>
</evidence>